<reference evidence="1 2" key="1">
    <citation type="submission" date="2021-08" db="EMBL/GenBank/DDBJ databases">
        <title>Helicobacter spp. isolated from feces of Anatolian Ground Squirrel (Spermophilus xanthoprymnus) in Turkey.</title>
        <authorList>
            <person name="Aydin F."/>
            <person name="Abay S."/>
            <person name="Kayman T."/>
            <person name="Karakaya E."/>
            <person name="Saticioglu I.B."/>
        </authorList>
    </citation>
    <scope>NUCLEOTIDE SEQUENCE [LARGE SCALE GENOMIC DNA]</scope>
    <source>
        <strain evidence="1 2">Faydin-H70</strain>
    </source>
</reference>
<dbReference type="Proteomes" id="UP000700059">
    <property type="component" value="Unassembled WGS sequence"/>
</dbReference>
<evidence type="ECO:0000313" key="2">
    <source>
        <dbReference type="Proteomes" id="UP000700059"/>
    </source>
</evidence>
<proteinExistence type="predicted"/>
<sequence length="90" mass="10017">MAKITRDKTSFTGVLGAEKFDTLASLKDAESIKYQWVNAKNEGGGGHYGMLTARSIILLLNTNSFQDFQYKLTLNSMQPVILNAQCAHYQ</sequence>
<gene>
    <name evidence="1" type="ORF">K4G57_03850</name>
</gene>
<dbReference type="RefSeq" id="WP_221561803.1">
    <property type="nucleotide sequence ID" value="NZ_JAIGYQ010000004.1"/>
</dbReference>
<evidence type="ECO:0000313" key="1">
    <source>
        <dbReference type="EMBL" id="MBX7490601.1"/>
    </source>
</evidence>
<accession>A0ABS7JMH9</accession>
<name>A0ABS7JMH9_9HELI</name>
<comment type="caution">
    <text evidence="1">The sequence shown here is derived from an EMBL/GenBank/DDBJ whole genome shotgun (WGS) entry which is preliminary data.</text>
</comment>
<organism evidence="1 2">
    <name type="scientific">Helicobacter turcicus</name>
    <dbReference type="NCBI Taxonomy" id="2867412"/>
    <lineage>
        <taxon>Bacteria</taxon>
        <taxon>Pseudomonadati</taxon>
        <taxon>Campylobacterota</taxon>
        <taxon>Epsilonproteobacteria</taxon>
        <taxon>Campylobacterales</taxon>
        <taxon>Helicobacteraceae</taxon>
        <taxon>Helicobacter</taxon>
    </lineage>
</organism>
<keyword evidence="2" id="KW-1185">Reference proteome</keyword>
<dbReference type="EMBL" id="JAIGYQ010000004">
    <property type="protein sequence ID" value="MBX7490601.1"/>
    <property type="molecule type" value="Genomic_DNA"/>
</dbReference>
<protein>
    <submittedName>
        <fullName evidence="1">Uncharacterized protein</fullName>
    </submittedName>
</protein>